<dbReference type="PANTHER" id="PTHR47642:SF5">
    <property type="entry name" value="ATP-DEPENDENT DNA HELICASE"/>
    <property type="match status" value="1"/>
</dbReference>
<organism evidence="1 2">
    <name type="scientific">Cirrhinus molitorella</name>
    <name type="common">mud carp</name>
    <dbReference type="NCBI Taxonomy" id="172907"/>
    <lineage>
        <taxon>Eukaryota</taxon>
        <taxon>Metazoa</taxon>
        <taxon>Chordata</taxon>
        <taxon>Craniata</taxon>
        <taxon>Vertebrata</taxon>
        <taxon>Euteleostomi</taxon>
        <taxon>Actinopterygii</taxon>
        <taxon>Neopterygii</taxon>
        <taxon>Teleostei</taxon>
        <taxon>Ostariophysi</taxon>
        <taxon>Cypriniformes</taxon>
        <taxon>Cyprinidae</taxon>
        <taxon>Labeoninae</taxon>
        <taxon>Labeonini</taxon>
        <taxon>Cirrhinus</taxon>
    </lineage>
</organism>
<name>A0ABR3MV78_9TELE</name>
<reference evidence="1 2" key="1">
    <citation type="submission" date="2023-09" db="EMBL/GenBank/DDBJ databases">
        <authorList>
            <person name="Wang M."/>
        </authorList>
    </citation>
    <scope>NUCLEOTIDE SEQUENCE [LARGE SCALE GENOMIC DNA]</scope>
    <source>
        <strain evidence="1">GT-2023</strain>
        <tissue evidence="1">Liver</tissue>
    </source>
</reference>
<proteinExistence type="predicted"/>
<gene>
    <name evidence="1" type="ORF">QQF64_033902</name>
</gene>
<dbReference type="PANTHER" id="PTHR47642">
    <property type="entry name" value="ATP-DEPENDENT DNA HELICASE"/>
    <property type="match status" value="1"/>
</dbReference>
<dbReference type="InterPro" id="IPR051055">
    <property type="entry name" value="PIF1_helicase"/>
</dbReference>
<accession>A0ABR3MV78</accession>
<dbReference type="EMBL" id="JAYMGO010000009">
    <property type="protein sequence ID" value="KAL1268539.1"/>
    <property type="molecule type" value="Genomic_DNA"/>
</dbReference>
<comment type="caution">
    <text evidence="1">The sequence shown here is derived from an EMBL/GenBank/DDBJ whole genome shotgun (WGS) entry which is preliminary data.</text>
</comment>
<evidence type="ECO:0000313" key="1">
    <source>
        <dbReference type="EMBL" id="KAL1268539.1"/>
    </source>
</evidence>
<protein>
    <submittedName>
        <fullName evidence="1">Uncharacterized protein</fullName>
    </submittedName>
</protein>
<dbReference type="Proteomes" id="UP001558613">
    <property type="component" value="Unassembled WGS sequence"/>
</dbReference>
<keyword evidence="2" id="KW-1185">Reference proteome</keyword>
<evidence type="ECO:0000313" key="2">
    <source>
        <dbReference type="Proteomes" id="UP001558613"/>
    </source>
</evidence>
<sequence>MERQPQDCWDNGYNPMLLRAWNANMDIQYILNPYSCIMYMLSYISKAEREMSDYLKRVIKDLSHDNPSDRECMKQVMNAYSKNREVSAQEAVARTCSLKLKSSSRSVIFIPTDDNAVKMSLPMKYLQTMDEDVENVWMTGFPDKYKARPNRPEFENMCMAEFASEYRIVYGRQKKGKLVLPLQQNMGHIQKITRGKPAVIRFARYSQQKNPEKFYGTLLKLYLPHRRDEQLKSTRFPTYESFYAFASVKLPGTDELQCVFNIVNTNREKYEKHNEAIEQTIEDFEKFSPVEDA</sequence>